<proteinExistence type="predicted"/>
<dbReference type="Proteomes" id="UP000507245">
    <property type="component" value="Unassembled WGS sequence"/>
</dbReference>
<dbReference type="Proteomes" id="UP000507222">
    <property type="component" value="Unassembled WGS sequence"/>
</dbReference>
<name>A0A6J5UF62_PRUAR</name>
<dbReference type="EMBL" id="CAEKKB010000003">
    <property type="protein sequence ID" value="CAB4305313.1"/>
    <property type="molecule type" value="Genomic_DNA"/>
</dbReference>
<reference evidence="4" key="1">
    <citation type="journal article" date="2020" name="Genome Biol.">
        <title>Gamete binning: chromosome-level and haplotype-resolved genome assembly enabled by high-throughput single-cell sequencing of gamete genomes.</title>
        <authorList>
            <person name="Campoy J.A."/>
            <person name="Sun H."/>
            <person name="Goel M."/>
            <person name="Jiao W.-B."/>
            <person name="Folz-Donahue K."/>
            <person name="Wang N."/>
            <person name="Rubio M."/>
            <person name="Liu C."/>
            <person name="Kukat C."/>
            <person name="Ruiz D."/>
            <person name="Huettel B."/>
            <person name="Schneeberger K."/>
        </authorList>
    </citation>
    <scope>NUCLEOTIDE SEQUENCE [LARGE SCALE GENOMIC DNA]</scope>
    <source>
        <strain evidence="4">cv. Rojo Pasion</strain>
    </source>
</reference>
<gene>
    <name evidence="1" type="ORF">CURHAP_LOCUS23704</name>
    <name evidence="2" type="ORF">ORAREDHAP_LOCUS23264</name>
</gene>
<reference evidence="1 3" key="2">
    <citation type="submission" date="2020-05" db="EMBL/GenBank/DDBJ databases">
        <authorList>
            <person name="Campoy J."/>
            <person name="Schneeberger K."/>
            <person name="Spophaly S."/>
        </authorList>
    </citation>
    <scope>NUCLEOTIDE SEQUENCE [LARGE SCALE GENOMIC DNA]</scope>
    <source>
        <strain evidence="1">PruArmRojPasFocal</strain>
    </source>
</reference>
<dbReference type="PANTHER" id="PTHR33167">
    <property type="entry name" value="TRANSCRIPTION FACTOR, PUTATIVE (DUF863)-RELATED"/>
    <property type="match status" value="1"/>
</dbReference>
<sequence length="97" mass="11245">MDRQGMLGMGTEVQSKMYLPGYYSVQKLSGNVGHGSWSLLHENKNLKNGQEYELFLTRPIMDGFHGCDKEQMRQTILKHESVFRHQVYILEPKSVEL</sequence>
<evidence type="ECO:0000313" key="2">
    <source>
        <dbReference type="EMBL" id="CAB4305313.1"/>
    </source>
</evidence>
<dbReference type="EMBL" id="CAEKDK010000003">
    <property type="protein sequence ID" value="CAB4274959.1"/>
    <property type="molecule type" value="Genomic_DNA"/>
</dbReference>
<evidence type="ECO:0000313" key="3">
    <source>
        <dbReference type="Proteomes" id="UP000507222"/>
    </source>
</evidence>
<keyword evidence="4" id="KW-1185">Reference proteome</keyword>
<dbReference type="PANTHER" id="PTHR33167:SF70">
    <property type="entry name" value="DUF3741 DOMAIN-CONTAINING PROTEIN"/>
    <property type="match status" value="1"/>
</dbReference>
<dbReference type="AlphaFoldDB" id="A0A6J5UF62"/>
<accession>A0A6J5UF62</accession>
<dbReference type="OrthoDB" id="1733009at2759"/>
<evidence type="ECO:0000313" key="1">
    <source>
        <dbReference type="EMBL" id="CAB4274959.1"/>
    </source>
</evidence>
<protein>
    <submittedName>
        <fullName evidence="1">Uncharacterized protein</fullName>
    </submittedName>
</protein>
<organism evidence="1 3">
    <name type="scientific">Prunus armeniaca</name>
    <name type="common">Apricot</name>
    <name type="synonym">Armeniaca vulgaris</name>
    <dbReference type="NCBI Taxonomy" id="36596"/>
    <lineage>
        <taxon>Eukaryota</taxon>
        <taxon>Viridiplantae</taxon>
        <taxon>Streptophyta</taxon>
        <taxon>Embryophyta</taxon>
        <taxon>Tracheophyta</taxon>
        <taxon>Spermatophyta</taxon>
        <taxon>Magnoliopsida</taxon>
        <taxon>eudicotyledons</taxon>
        <taxon>Gunneridae</taxon>
        <taxon>Pentapetalae</taxon>
        <taxon>rosids</taxon>
        <taxon>fabids</taxon>
        <taxon>Rosales</taxon>
        <taxon>Rosaceae</taxon>
        <taxon>Amygdaloideae</taxon>
        <taxon>Amygdaleae</taxon>
        <taxon>Prunus</taxon>
    </lineage>
</organism>
<evidence type="ECO:0000313" key="4">
    <source>
        <dbReference type="Proteomes" id="UP000507245"/>
    </source>
</evidence>